<dbReference type="Proteomes" id="UP000004067">
    <property type="component" value="Unassembled WGS sequence"/>
</dbReference>
<sequence length="188" mass="20524">MFMSTSTNFAVGEPFPLPILAQADGGMFHVDKNGMMFLLQLSRTDAIAVEAFRTGEIALAVTEIDGVLFLLYRIDGIFKDGWGDAPLSLSLVKEDLLPDEDSLADPTIHLYLVDTKLKILLAQRTASIPEDFAEIIRKNIRVQKEAPLSALAFQKKVAAIWAEKSAADLRAMASATHVLPMALGNTVH</sequence>
<organism evidence="1 2">
    <name type="scientific">Centipeda periodontii DSM 2778</name>
    <dbReference type="NCBI Taxonomy" id="888060"/>
    <lineage>
        <taxon>Bacteria</taxon>
        <taxon>Bacillati</taxon>
        <taxon>Bacillota</taxon>
        <taxon>Negativicutes</taxon>
        <taxon>Selenomonadales</taxon>
        <taxon>Selenomonadaceae</taxon>
        <taxon>Centipeda</taxon>
    </lineage>
</organism>
<evidence type="ECO:0000313" key="1">
    <source>
        <dbReference type="EMBL" id="EGK57628.1"/>
    </source>
</evidence>
<dbReference type="STRING" id="888060.HMPREF9081_2146"/>
<dbReference type="HOGENOM" id="CLU_1453471_0_0_9"/>
<dbReference type="AlphaFoldDB" id="F5RPG0"/>
<keyword evidence="2" id="KW-1185">Reference proteome</keyword>
<reference evidence="1 2" key="1">
    <citation type="submission" date="2011-04" db="EMBL/GenBank/DDBJ databases">
        <authorList>
            <person name="Muzny D."/>
            <person name="Qin X."/>
            <person name="Deng J."/>
            <person name="Jiang H."/>
            <person name="Liu Y."/>
            <person name="Qu J."/>
            <person name="Song X.-Z."/>
            <person name="Zhang L."/>
            <person name="Thornton R."/>
            <person name="Coyle M."/>
            <person name="Francisco L."/>
            <person name="Jackson L."/>
            <person name="Javaid M."/>
            <person name="Korchina V."/>
            <person name="Kovar C."/>
            <person name="Mata R."/>
            <person name="Mathew T."/>
            <person name="Ngo R."/>
            <person name="Nguyen L."/>
            <person name="Nguyen N."/>
            <person name="Okwuonu G."/>
            <person name="Ongeri F."/>
            <person name="Pham C."/>
            <person name="Simmons D."/>
            <person name="Wilczek-Boney K."/>
            <person name="Hale W."/>
            <person name="Jakkamsetti A."/>
            <person name="Pham P."/>
            <person name="Ruth R."/>
            <person name="San Lucas F."/>
            <person name="Warren J."/>
            <person name="Zhang J."/>
            <person name="Zhao Z."/>
            <person name="Zhou C."/>
            <person name="Zhu D."/>
            <person name="Lee S."/>
            <person name="Bess C."/>
            <person name="Blankenburg K."/>
            <person name="Forbes L."/>
            <person name="Fu Q."/>
            <person name="Gubbala S."/>
            <person name="Hirani K."/>
            <person name="Jayaseelan J.C."/>
            <person name="Lara F."/>
            <person name="Munidasa M."/>
            <person name="Palculict T."/>
            <person name="Patil S."/>
            <person name="Pu L.-L."/>
            <person name="Saada N."/>
            <person name="Tang L."/>
            <person name="Weissenberger G."/>
            <person name="Zhu Y."/>
            <person name="Hemphill L."/>
            <person name="Shang Y."/>
            <person name="Youmans B."/>
            <person name="Ayvaz T."/>
            <person name="Ross M."/>
            <person name="Santibanez J."/>
            <person name="Aqrawi P."/>
            <person name="Gross S."/>
            <person name="Joshi V."/>
            <person name="Fowler G."/>
            <person name="Nazareth L."/>
            <person name="Reid J."/>
            <person name="Worley K."/>
            <person name="Petrosino J."/>
            <person name="Highlander S."/>
            <person name="Gibbs R."/>
        </authorList>
    </citation>
    <scope>NUCLEOTIDE SEQUENCE [LARGE SCALE GENOMIC DNA]</scope>
    <source>
        <strain evidence="1 2">DSM 2778</strain>
    </source>
</reference>
<comment type="caution">
    <text evidence="1">The sequence shown here is derived from an EMBL/GenBank/DDBJ whole genome shotgun (WGS) entry which is preliminary data.</text>
</comment>
<evidence type="ECO:0000313" key="2">
    <source>
        <dbReference type="Proteomes" id="UP000004067"/>
    </source>
</evidence>
<protein>
    <submittedName>
        <fullName evidence="1">Uncharacterized protein</fullName>
    </submittedName>
</protein>
<dbReference type="eggNOG" id="ENOG502ZQ51">
    <property type="taxonomic scope" value="Bacteria"/>
</dbReference>
<proteinExistence type="predicted"/>
<accession>F5RPG0</accession>
<name>F5RPG0_9FIRM</name>
<dbReference type="EMBL" id="AFHQ01000054">
    <property type="protein sequence ID" value="EGK57628.1"/>
    <property type="molecule type" value="Genomic_DNA"/>
</dbReference>
<gene>
    <name evidence="1" type="ORF">HMPREF9081_2146</name>
</gene>